<dbReference type="RefSeq" id="WP_046477920.1">
    <property type="nucleotide sequence ID" value="NZ_LN829118.1"/>
</dbReference>
<protein>
    <submittedName>
        <fullName evidence="3">Uncharacterized protein</fullName>
    </submittedName>
</protein>
<sequence length="628" mass="71355">MATIITVHGTFAHYTTGLEHDAATAADSLQWWQPGSTFAKHAQQLVSSDSSDVTFTPFVWSGDNSELARRAAGTRLLKQMKELEDRQEPYCVIGHSHGGSVIASALMESAAQRVPLEHLKKWITVGTPFVELRKERLLFLRLPILLKAIFIASLMLLLMFSISSVAEVFDGGWEDTLESQLQRYGISMGLMALPFVVFVGITKYLDRRQLFFYRPGVIKRAREKFSERWLPLLHPDDEAVHGLSSLRTVKFNIFHNTFAVPFFSLASVFILPIAYFYLIASPTHMVGITNFLRDNVYATENFERTEAAMMDSRRKIRDLRRQIRQAQDKLDNADTDLRAVLNARTEIKQLREQLRGIRQELHQDYPNLVQVQRTRRFHRRFLERDGKPCEGGTLCGGGHDILLNSRLMYHLVTDEASSWLVDEEVREGAFGNLIRFAMPIVLVPVVFGIVAVLMVLLVQLLAGLFSSFASRRLDDLTWFEVQRSALGNDAEAEIAVGANAHPSWIDRMPRTLPPELARKITERSNREMMTSLGKFRNAISELAFAEGNEGQIAKALDFLTWRELIHTSYFDVPEFRKFVSVTVSQLDGFQPNEVLRNDPEYAATLRWLKEVTPQPPTTEDLQTQPAAA</sequence>
<feature type="transmembrane region" description="Helical" evidence="2">
    <location>
        <begin position="253"/>
        <end position="278"/>
    </location>
</feature>
<evidence type="ECO:0000256" key="1">
    <source>
        <dbReference type="SAM" id="Coils"/>
    </source>
</evidence>
<dbReference type="Proteomes" id="UP000033187">
    <property type="component" value="Chromosome 1"/>
</dbReference>
<dbReference type="OrthoDB" id="231913at2"/>
<keyword evidence="2" id="KW-1133">Transmembrane helix</keyword>
<feature type="transmembrane region" description="Helical" evidence="2">
    <location>
        <begin position="436"/>
        <end position="462"/>
    </location>
</feature>
<dbReference type="Gene3D" id="3.40.50.1820">
    <property type="entry name" value="alpha/beta hydrolase"/>
    <property type="match status" value="1"/>
</dbReference>
<organism evidence="3 4">
    <name type="scientific">Candidatus Filomicrobium marinum</name>
    <dbReference type="NCBI Taxonomy" id="1608628"/>
    <lineage>
        <taxon>Bacteria</taxon>
        <taxon>Pseudomonadati</taxon>
        <taxon>Pseudomonadota</taxon>
        <taxon>Alphaproteobacteria</taxon>
        <taxon>Hyphomicrobiales</taxon>
        <taxon>Hyphomicrobiaceae</taxon>
        <taxon>Filomicrobium</taxon>
    </lineage>
</organism>
<evidence type="ECO:0000313" key="4">
    <source>
        <dbReference type="Proteomes" id="UP000033187"/>
    </source>
</evidence>
<feature type="transmembrane region" description="Helical" evidence="2">
    <location>
        <begin position="186"/>
        <end position="205"/>
    </location>
</feature>
<feature type="transmembrane region" description="Helical" evidence="2">
    <location>
        <begin position="144"/>
        <end position="166"/>
    </location>
</feature>
<dbReference type="SUPFAM" id="SSF53474">
    <property type="entry name" value="alpha/beta-Hydrolases"/>
    <property type="match status" value="1"/>
</dbReference>
<dbReference type="EMBL" id="LN829119">
    <property type="protein sequence ID" value="CPR18564.1"/>
    <property type="molecule type" value="Genomic_DNA"/>
</dbReference>
<dbReference type="InterPro" id="IPR029058">
    <property type="entry name" value="AB_hydrolase_fold"/>
</dbReference>
<keyword evidence="1" id="KW-0175">Coiled coil</keyword>
<name>A0A0D6JEB6_9HYPH</name>
<reference evidence="4" key="1">
    <citation type="submission" date="2015-02" db="EMBL/GenBank/DDBJ databases">
        <authorList>
            <person name="Chooi Y.-H."/>
        </authorList>
    </citation>
    <scope>NUCLEOTIDE SEQUENCE [LARGE SCALE GENOMIC DNA]</scope>
    <source>
        <strain evidence="4">strain Y</strain>
    </source>
</reference>
<feature type="coiled-coil region" evidence="1">
    <location>
        <begin position="302"/>
        <end position="360"/>
    </location>
</feature>
<evidence type="ECO:0000256" key="2">
    <source>
        <dbReference type="SAM" id="Phobius"/>
    </source>
</evidence>
<dbReference type="KEGG" id="fil:BN1229_v1_1763"/>
<proteinExistence type="predicted"/>
<evidence type="ECO:0000313" key="3">
    <source>
        <dbReference type="EMBL" id="CPR18564.1"/>
    </source>
</evidence>
<keyword evidence="4" id="KW-1185">Reference proteome</keyword>
<keyword evidence="2" id="KW-0812">Transmembrane</keyword>
<accession>A0A0D6JEB6</accession>
<gene>
    <name evidence="3" type="ORF">YBN1229_v1_1766</name>
</gene>
<keyword evidence="2" id="KW-0472">Membrane</keyword>
<dbReference type="KEGG" id="fiy:BN1229_v1_1766"/>
<dbReference type="AlphaFoldDB" id="A0A0D6JEB6"/>